<keyword evidence="1" id="KW-0812">Transmembrane</keyword>
<reference evidence="4 5" key="1">
    <citation type="submission" date="2021-04" db="EMBL/GenBank/DDBJ databases">
        <title>Chitinophaga sp. nov., isolated from the rhizosphere soil.</title>
        <authorList>
            <person name="He S."/>
        </authorList>
    </citation>
    <scope>NUCLEOTIDE SEQUENCE [LARGE SCALE GENOMIC DNA]</scope>
    <source>
        <strain evidence="4 5">2R12</strain>
    </source>
</reference>
<feature type="domain" description="Protein FecR C-terminal" evidence="3">
    <location>
        <begin position="256"/>
        <end position="322"/>
    </location>
</feature>
<dbReference type="PIRSF" id="PIRSF018266">
    <property type="entry name" value="FecR"/>
    <property type="match status" value="1"/>
</dbReference>
<gene>
    <name evidence="4" type="ORF">KE626_18570</name>
</gene>
<evidence type="ECO:0000313" key="4">
    <source>
        <dbReference type="EMBL" id="MBS0029334.1"/>
    </source>
</evidence>
<keyword evidence="1" id="KW-0472">Membrane</keyword>
<protein>
    <submittedName>
        <fullName evidence="4">FecR domain-containing protein</fullName>
    </submittedName>
</protein>
<dbReference type="Pfam" id="PF16344">
    <property type="entry name" value="FecR_C"/>
    <property type="match status" value="1"/>
</dbReference>
<keyword evidence="1" id="KW-1133">Transmembrane helix</keyword>
<dbReference type="Gene3D" id="3.55.50.30">
    <property type="match status" value="1"/>
</dbReference>
<dbReference type="InterPro" id="IPR006860">
    <property type="entry name" value="FecR"/>
</dbReference>
<evidence type="ECO:0000256" key="1">
    <source>
        <dbReference type="SAM" id="Phobius"/>
    </source>
</evidence>
<organism evidence="4 5">
    <name type="scientific">Chitinophaga hostae</name>
    <dbReference type="NCBI Taxonomy" id="2831022"/>
    <lineage>
        <taxon>Bacteria</taxon>
        <taxon>Pseudomonadati</taxon>
        <taxon>Bacteroidota</taxon>
        <taxon>Chitinophagia</taxon>
        <taxon>Chitinophagales</taxon>
        <taxon>Chitinophagaceae</taxon>
        <taxon>Chitinophaga</taxon>
    </lineage>
</organism>
<dbReference type="Gene3D" id="2.60.120.1440">
    <property type="match status" value="1"/>
</dbReference>
<comment type="caution">
    <text evidence="4">The sequence shown here is derived from an EMBL/GenBank/DDBJ whole genome shotgun (WGS) entry which is preliminary data.</text>
</comment>
<dbReference type="EMBL" id="JAGTXB010000009">
    <property type="protein sequence ID" value="MBS0029334.1"/>
    <property type="molecule type" value="Genomic_DNA"/>
</dbReference>
<keyword evidence="5" id="KW-1185">Reference proteome</keyword>
<dbReference type="Proteomes" id="UP000676386">
    <property type="component" value="Unassembled WGS sequence"/>
</dbReference>
<feature type="domain" description="FecR protein" evidence="2">
    <location>
        <begin position="119"/>
        <end position="209"/>
    </location>
</feature>
<dbReference type="Pfam" id="PF04773">
    <property type="entry name" value="FecR"/>
    <property type="match status" value="1"/>
</dbReference>
<proteinExistence type="predicted"/>
<evidence type="ECO:0000259" key="3">
    <source>
        <dbReference type="Pfam" id="PF16344"/>
    </source>
</evidence>
<dbReference type="InterPro" id="IPR032508">
    <property type="entry name" value="FecR_C"/>
</dbReference>
<dbReference type="PANTHER" id="PTHR30273:SF2">
    <property type="entry name" value="PROTEIN FECR"/>
    <property type="match status" value="1"/>
</dbReference>
<dbReference type="RefSeq" id="WP_211974437.1">
    <property type="nucleotide sequence ID" value="NZ_CBFHAM010000054.1"/>
</dbReference>
<dbReference type="InterPro" id="IPR012373">
    <property type="entry name" value="Ferrdict_sens_TM"/>
</dbReference>
<feature type="transmembrane region" description="Helical" evidence="1">
    <location>
        <begin position="88"/>
        <end position="106"/>
    </location>
</feature>
<name>A0ABS5J2A4_9BACT</name>
<accession>A0ABS5J2A4</accession>
<evidence type="ECO:0000259" key="2">
    <source>
        <dbReference type="Pfam" id="PF04773"/>
    </source>
</evidence>
<dbReference type="PANTHER" id="PTHR30273">
    <property type="entry name" value="PERIPLASMIC SIGNAL SENSOR AND SIGMA FACTOR ACTIVATOR FECR-RELATED"/>
    <property type="match status" value="1"/>
</dbReference>
<evidence type="ECO:0000313" key="5">
    <source>
        <dbReference type="Proteomes" id="UP000676386"/>
    </source>
</evidence>
<sequence length="329" mass="36809">MEENKDRIKALFIKQAQGKATAEEQEQLLAWLLNEPAPDALPEVEDVWIPGTGSVMPAPDAAAVWNTIMEASPEAIVIPWWKKSGFRVAAALIPLIGLASLAVFYYREKNDRRVFVNNTKQVQTIQLEDGTVIRLNQHSRLSLNKSFTAGNRREVWLSGEAFFTVHHQATKPFIVHAANLVDVNVLGTAFNVNTANGTAAVVLNEGSVKVNAGTPAQPVSLLLKPGEKASFDAKTQVLSRQKVDTLFQTSWKYNLLAFKSEPLKIVMQKLAEQYDYKVAFEEKDMEQLLFTGYLPTNNLQQAILTIEQSFNLKFILQHNIIHVNNKKIL</sequence>